<dbReference type="GO" id="GO:0016787">
    <property type="term" value="F:hydrolase activity"/>
    <property type="evidence" value="ECO:0007669"/>
    <property type="project" value="UniProtKB-KW"/>
</dbReference>
<proteinExistence type="predicted"/>
<dbReference type="SUPFAM" id="SSF52540">
    <property type="entry name" value="P-loop containing nucleoside triphosphate hydrolases"/>
    <property type="match status" value="1"/>
</dbReference>
<sequence>MSNPDDKSASGRAGLVDEPIIVSSIHSAKGLEFPVVILCGVSGGHGKFSRADLLASRKTVYVGCTRALEELHLVATPEGSLTADLSAALNP</sequence>
<protein>
    <submittedName>
        <fullName evidence="2">Unannotated protein</fullName>
    </submittedName>
</protein>
<dbReference type="GO" id="GO:0005524">
    <property type="term" value="F:ATP binding"/>
    <property type="evidence" value="ECO:0007669"/>
    <property type="project" value="UniProtKB-KW"/>
</dbReference>
<accession>A0A6J6CQ37</accession>
<dbReference type="EMBL" id="CAEZSF010000226">
    <property type="protein sequence ID" value="CAB4553305.1"/>
    <property type="molecule type" value="Genomic_DNA"/>
</dbReference>
<organism evidence="2">
    <name type="scientific">freshwater metagenome</name>
    <dbReference type="NCBI Taxonomy" id="449393"/>
    <lineage>
        <taxon>unclassified sequences</taxon>
        <taxon>metagenomes</taxon>
        <taxon>ecological metagenomes</taxon>
    </lineage>
</organism>
<dbReference type="Gene3D" id="3.40.50.300">
    <property type="entry name" value="P-loop containing nucleotide triphosphate hydrolases"/>
    <property type="match status" value="1"/>
</dbReference>
<evidence type="ECO:0000313" key="2">
    <source>
        <dbReference type="EMBL" id="CAB4553305.1"/>
    </source>
</evidence>
<name>A0A6J6CQ37_9ZZZZ</name>
<dbReference type="Pfam" id="PF13538">
    <property type="entry name" value="UvrD_C_2"/>
    <property type="match status" value="1"/>
</dbReference>
<dbReference type="InterPro" id="IPR027785">
    <property type="entry name" value="UvrD-like_helicase_C"/>
</dbReference>
<dbReference type="InterPro" id="IPR027417">
    <property type="entry name" value="P-loop_NTPase"/>
</dbReference>
<gene>
    <name evidence="2" type="ORF">UFOPK1358_01762</name>
</gene>
<dbReference type="GO" id="GO:0004386">
    <property type="term" value="F:helicase activity"/>
    <property type="evidence" value="ECO:0007669"/>
    <property type="project" value="UniProtKB-KW"/>
</dbReference>
<evidence type="ECO:0000259" key="1">
    <source>
        <dbReference type="Pfam" id="PF13538"/>
    </source>
</evidence>
<feature type="domain" description="UvrD-like helicase C-terminal" evidence="1">
    <location>
        <begin position="20"/>
        <end position="74"/>
    </location>
</feature>
<dbReference type="AlphaFoldDB" id="A0A6J6CQ37"/>
<reference evidence="2" key="1">
    <citation type="submission" date="2020-05" db="EMBL/GenBank/DDBJ databases">
        <authorList>
            <person name="Chiriac C."/>
            <person name="Salcher M."/>
            <person name="Ghai R."/>
            <person name="Kavagutti S V."/>
        </authorList>
    </citation>
    <scope>NUCLEOTIDE SEQUENCE</scope>
</reference>